<comment type="subcellular location">
    <subcellularLocation>
        <location evidence="1">Nucleus</location>
    </subcellularLocation>
</comment>
<evidence type="ECO:0000256" key="1">
    <source>
        <dbReference type="ARBA" id="ARBA00004123"/>
    </source>
</evidence>
<feature type="domain" description="Zn(2)-C6 fungal-type" evidence="3">
    <location>
        <begin position="14"/>
        <end position="42"/>
    </location>
</feature>
<name>A0A1B8GDF8_9PEZI</name>
<evidence type="ECO:0000313" key="4">
    <source>
        <dbReference type="EMBL" id="OBT93874.2"/>
    </source>
</evidence>
<dbReference type="PROSITE" id="PS50048">
    <property type="entry name" value="ZN2_CY6_FUNGAL_2"/>
    <property type="match status" value="1"/>
</dbReference>
<dbReference type="GO" id="GO:0000981">
    <property type="term" value="F:DNA-binding transcription factor activity, RNA polymerase II-specific"/>
    <property type="evidence" value="ECO:0007669"/>
    <property type="project" value="InterPro"/>
</dbReference>
<dbReference type="SMART" id="SM00066">
    <property type="entry name" value="GAL4"/>
    <property type="match status" value="1"/>
</dbReference>
<protein>
    <recommendedName>
        <fullName evidence="3">Zn(2)-C6 fungal-type domain-containing protein</fullName>
    </recommendedName>
</protein>
<dbReference type="CDD" id="cd00067">
    <property type="entry name" value="GAL4"/>
    <property type="match status" value="1"/>
</dbReference>
<dbReference type="Pfam" id="PF00172">
    <property type="entry name" value="Zn_clus"/>
    <property type="match status" value="1"/>
</dbReference>
<dbReference type="EMBL" id="KV460249">
    <property type="protein sequence ID" value="OBT93874.2"/>
    <property type="molecule type" value="Genomic_DNA"/>
</dbReference>
<dbReference type="Pfam" id="PF11951">
    <property type="entry name" value="Fungal_trans_2"/>
    <property type="match status" value="1"/>
</dbReference>
<dbReference type="PANTHER" id="PTHR37534">
    <property type="entry name" value="TRANSCRIPTIONAL ACTIVATOR PROTEIN UGA3"/>
    <property type="match status" value="1"/>
</dbReference>
<accession>A0A1B8GDF8</accession>
<organism evidence="4 5">
    <name type="scientific">Pseudogymnoascus verrucosus</name>
    <dbReference type="NCBI Taxonomy" id="342668"/>
    <lineage>
        <taxon>Eukaryota</taxon>
        <taxon>Fungi</taxon>
        <taxon>Dikarya</taxon>
        <taxon>Ascomycota</taxon>
        <taxon>Pezizomycotina</taxon>
        <taxon>Leotiomycetes</taxon>
        <taxon>Thelebolales</taxon>
        <taxon>Thelebolaceae</taxon>
        <taxon>Pseudogymnoascus</taxon>
    </lineage>
</organism>
<evidence type="ECO:0000313" key="5">
    <source>
        <dbReference type="Proteomes" id="UP000091956"/>
    </source>
</evidence>
<dbReference type="GO" id="GO:0008270">
    <property type="term" value="F:zinc ion binding"/>
    <property type="evidence" value="ECO:0007669"/>
    <property type="project" value="InterPro"/>
</dbReference>
<reference evidence="4 5" key="1">
    <citation type="submission" date="2016-03" db="EMBL/GenBank/DDBJ databases">
        <title>Comparative genomics of Pseudogymnoascus destructans, the fungus causing white-nose syndrome of bats.</title>
        <authorList>
            <person name="Palmer J.M."/>
            <person name="Drees K.P."/>
            <person name="Foster J.T."/>
            <person name="Lindner D.L."/>
        </authorList>
    </citation>
    <scope>NUCLEOTIDE SEQUENCE [LARGE SCALE GENOMIC DNA]</scope>
    <source>
        <strain evidence="4 5">UAMH 10579</strain>
    </source>
</reference>
<dbReference type="SUPFAM" id="SSF57701">
    <property type="entry name" value="Zn2/Cys6 DNA-binding domain"/>
    <property type="match status" value="1"/>
</dbReference>
<dbReference type="PROSITE" id="PS00463">
    <property type="entry name" value="ZN2_CY6_FUNGAL_1"/>
    <property type="match status" value="1"/>
</dbReference>
<dbReference type="GeneID" id="28841880"/>
<evidence type="ECO:0000256" key="2">
    <source>
        <dbReference type="ARBA" id="ARBA00023242"/>
    </source>
</evidence>
<dbReference type="InterPro" id="IPR036864">
    <property type="entry name" value="Zn2-C6_fun-type_DNA-bd_sf"/>
</dbReference>
<keyword evidence="2" id="KW-0539">Nucleus</keyword>
<sequence length="689" mass="76611">MKPAVTNRARSCNGCWTCRVRKKKCDEARPSCFLCISFRLECHGYGPKPKWMDNGTLQQEQATKIKHIVRQTSRSKRRRWTVNSDALSLECGSSQALHLSASVDGLLDGWDDEPTQNNIFPGVGVIDATSLDEPTWTNLFDNDSLASQALLSPNGITELSKTSLNVDLERPVISTGSADTIFDPASELVDARQSEGMWDDSGTRDDLLTSDGTAWTSCSDKEIFLESRLESATHYQIHPVTRCQKDALTAGISGQQITALAGMNRLASGGETEDMLFMHYLDQVFYIQYPFFDAHKKQKRGWLLSILKGVKSTYHASLALSEHHLLSTQFPNSETTTSLMKLRSKDSYYYLANQEMELSVGGSSWWDESIRLVRSIECLACILQLLFLEIFAGGADNWQNNLRTAAGFLPAIIQGSTSLVPGHLRDRNIRSSEPIQKSLGAKESEAINFLLGSFIALDIISCASTRSAPLLDIDHISMLQTLDVDSRSFIGCDNTIMILIFEISQLDSWKKDANESQKLSIVELAKRGSRIEERIHRKIAEIENASLSRLSSKRDSRLLLMSAYADINRIFAFSAIVYLHVVISGAHPELPEVKEGVSKTLAALQSLEDKELLVNAVWAFCISGSLAVESQQGSFRELFSAAKVTHSTVGSFAEAFKIMETCWEMRRNGSCSCDWVSAMDKLGRHVLLR</sequence>
<dbReference type="STRING" id="342668.A0A1B8GDF8"/>
<proteinExistence type="predicted"/>
<dbReference type="RefSeq" id="XP_018127607.2">
    <property type="nucleotide sequence ID" value="XM_018277916.2"/>
</dbReference>
<dbReference type="GO" id="GO:0045944">
    <property type="term" value="P:positive regulation of transcription by RNA polymerase II"/>
    <property type="evidence" value="ECO:0007669"/>
    <property type="project" value="TreeGrafter"/>
</dbReference>
<dbReference type="Gene3D" id="4.10.240.10">
    <property type="entry name" value="Zn(2)-C6 fungal-type DNA-binding domain"/>
    <property type="match status" value="1"/>
</dbReference>
<dbReference type="GO" id="GO:0000976">
    <property type="term" value="F:transcription cis-regulatory region binding"/>
    <property type="evidence" value="ECO:0007669"/>
    <property type="project" value="TreeGrafter"/>
</dbReference>
<dbReference type="GO" id="GO:0005634">
    <property type="term" value="C:nucleus"/>
    <property type="evidence" value="ECO:0007669"/>
    <property type="project" value="UniProtKB-SubCell"/>
</dbReference>
<dbReference type="Proteomes" id="UP000091956">
    <property type="component" value="Unassembled WGS sequence"/>
</dbReference>
<gene>
    <name evidence="4" type="ORF">VE01_08494</name>
</gene>
<dbReference type="PANTHER" id="PTHR37534:SF26">
    <property type="entry name" value="TRANSCRIPTION FACTOR, PUTATIVE-RELATED"/>
    <property type="match status" value="1"/>
</dbReference>
<reference evidence="5" key="2">
    <citation type="journal article" date="2018" name="Nat. Commun.">
        <title>Extreme sensitivity to ultraviolet light in the fungal pathogen causing white-nose syndrome of bats.</title>
        <authorList>
            <person name="Palmer J.M."/>
            <person name="Drees K.P."/>
            <person name="Foster J.T."/>
            <person name="Lindner D.L."/>
        </authorList>
    </citation>
    <scope>NUCLEOTIDE SEQUENCE [LARGE SCALE GENOMIC DNA]</scope>
    <source>
        <strain evidence="5">UAMH 10579</strain>
    </source>
</reference>
<keyword evidence="5" id="KW-1185">Reference proteome</keyword>
<dbReference type="AlphaFoldDB" id="A0A1B8GDF8"/>
<dbReference type="InterPro" id="IPR001138">
    <property type="entry name" value="Zn2Cys6_DnaBD"/>
</dbReference>
<evidence type="ECO:0000259" key="3">
    <source>
        <dbReference type="PROSITE" id="PS50048"/>
    </source>
</evidence>
<dbReference type="InterPro" id="IPR021858">
    <property type="entry name" value="Fun_TF"/>
</dbReference>